<dbReference type="EMBL" id="KV454434">
    <property type="protein sequence ID" value="ODQ78796.1"/>
    <property type="molecule type" value="Genomic_DNA"/>
</dbReference>
<keyword evidence="2" id="KW-0285">Flavoprotein</keyword>
<dbReference type="InterPro" id="IPR036188">
    <property type="entry name" value="FAD/NAD-bd_sf"/>
</dbReference>
<keyword evidence="6" id="KW-1185">Reference proteome</keyword>
<dbReference type="RefSeq" id="XP_018984124.1">
    <property type="nucleotide sequence ID" value="XM_019129371.1"/>
</dbReference>
<dbReference type="Proteomes" id="UP000094336">
    <property type="component" value="Unassembled WGS sequence"/>
</dbReference>
<evidence type="ECO:0000313" key="5">
    <source>
        <dbReference type="EMBL" id="ODQ78796.1"/>
    </source>
</evidence>
<dbReference type="GO" id="GO:0050661">
    <property type="term" value="F:NADP binding"/>
    <property type="evidence" value="ECO:0007669"/>
    <property type="project" value="InterPro"/>
</dbReference>
<dbReference type="Gene3D" id="3.50.50.60">
    <property type="entry name" value="FAD/NAD(P)-binding domain"/>
    <property type="match status" value="2"/>
</dbReference>
<keyword evidence="3" id="KW-0274">FAD</keyword>
<dbReference type="GO" id="GO:0004499">
    <property type="term" value="F:N,N-dimethylaniline monooxygenase activity"/>
    <property type="evidence" value="ECO:0007669"/>
    <property type="project" value="InterPro"/>
</dbReference>
<dbReference type="AlphaFoldDB" id="A0A1E3QM72"/>
<dbReference type="GO" id="GO:0050660">
    <property type="term" value="F:flavin adenine dinucleotide binding"/>
    <property type="evidence" value="ECO:0007669"/>
    <property type="project" value="InterPro"/>
</dbReference>
<gene>
    <name evidence="5" type="ORF">BABINDRAFT_162476</name>
</gene>
<evidence type="ECO:0008006" key="7">
    <source>
        <dbReference type="Google" id="ProtNLM"/>
    </source>
</evidence>
<dbReference type="OrthoDB" id="66881at2759"/>
<evidence type="ECO:0000256" key="1">
    <source>
        <dbReference type="ARBA" id="ARBA00009183"/>
    </source>
</evidence>
<dbReference type="InterPro" id="IPR020946">
    <property type="entry name" value="Flavin_mOase-like"/>
</dbReference>
<dbReference type="PANTHER" id="PTHR23023">
    <property type="entry name" value="DIMETHYLANILINE MONOOXYGENASE"/>
    <property type="match status" value="1"/>
</dbReference>
<organism evidence="5 6">
    <name type="scientific">Babjeviella inositovora NRRL Y-12698</name>
    <dbReference type="NCBI Taxonomy" id="984486"/>
    <lineage>
        <taxon>Eukaryota</taxon>
        <taxon>Fungi</taxon>
        <taxon>Dikarya</taxon>
        <taxon>Ascomycota</taxon>
        <taxon>Saccharomycotina</taxon>
        <taxon>Pichiomycetes</taxon>
        <taxon>Serinales incertae sedis</taxon>
        <taxon>Babjeviella</taxon>
    </lineage>
</organism>
<protein>
    <recommendedName>
        <fullName evidence="7">FAD/NAD(P)-binding domain-containing protein</fullName>
    </recommendedName>
</protein>
<proteinExistence type="inferred from homology"/>
<sequence>MTDTETVKIPRGQVRRVAIIGGGASGAVTLDAFIKERAFDEIHLFERRSVAGGVWVLDEHIDQKQIVGRVAPGAKPEVLDPPLPIPVLQEGQSLVKTPSSQFRFRETPSYEGIRTNIPEVFMTYSDRPRWSHLDQPEVDTLTTRDVVQSYVADYINKNEGDKTHEIFYNTTVEKLTKKGLKYELDIRTEVPGSDFETWKKSTYDAVVVATGHYSIPKIPDVPGLQKVYERFPEKLEHAKFYRNLDKYHNKKVLLIGSRASGVDLGHQISKVSSQVTVSTRSLERSILQPTPSSLFQIKPIIERYSVVEDRITAHFSDGTVLEDPDYIIYGTGYYFSYPFLKQQYPDFVAQPSNEYLPFSFQHTFYVHDPLIATVGVPIDSISFRAFEYQAVLISRFYSGKAELPSLQDQLRWCLARVIKVSGERPDSIERGVHTIGIVEAVSYRDELTALGGGVSPIGSGKAFPVFGEAETTEIIKFVLLKGKEVPEEIQQRAKSFAPVPVNVSISV</sequence>
<keyword evidence="4" id="KW-0560">Oxidoreductase</keyword>
<name>A0A1E3QM72_9ASCO</name>
<dbReference type="GeneID" id="30147224"/>
<dbReference type="InterPro" id="IPR050346">
    <property type="entry name" value="FMO-like"/>
</dbReference>
<comment type="similarity">
    <text evidence="1">Belongs to the FMO family.</text>
</comment>
<dbReference type="Pfam" id="PF00743">
    <property type="entry name" value="FMO-like"/>
    <property type="match status" value="2"/>
</dbReference>
<evidence type="ECO:0000256" key="3">
    <source>
        <dbReference type="ARBA" id="ARBA00022827"/>
    </source>
</evidence>
<dbReference type="STRING" id="984486.A0A1E3QM72"/>
<evidence type="ECO:0000256" key="2">
    <source>
        <dbReference type="ARBA" id="ARBA00022630"/>
    </source>
</evidence>
<evidence type="ECO:0000313" key="6">
    <source>
        <dbReference type="Proteomes" id="UP000094336"/>
    </source>
</evidence>
<dbReference type="SUPFAM" id="SSF51905">
    <property type="entry name" value="FAD/NAD(P)-binding domain"/>
    <property type="match status" value="1"/>
</dbReference>
<reference evidence="6" key="1">
    <citation type="submission" date="2016-05" db="EMBL/GenBank/DDBJ databases">
        <title>Comparative genomics of biotechnologically important yeasts.</title>
        <authorList>
            <consortium name="DOE Joint Genome Institute"/>
            <person name="Riley R."/>
            <person name="Haridas S."/>
            <person name="Wolfe K.H."/>
            <person name="Lopes M.R."/>
            <person name="Hittinger C.T."/>
            <person name="Goker M."/>
            <person name="Salamov A."/>
            <person name="Wisecaver J."/>
            <person name="Long T.M."/>
            <person name="Aerts A.L."/>
            <person name="Barry K."/>
            <person name="Choi C."/>
            <person name="Clum A."/>
            <person name="Coughlan A.Y."/>
            <person name="Deshpande S."/>
            <person name="Douglass A.P."/>
            <person name="Hanson S.J."/>
            <person name="Klenk H.-P."/>
            <person name="Labutti K."/>
            <person name="Lapidus A."/>
            <person name="Lindquist E."/>
            <person name="Lipzen A."/>
            <person name="Meier-Kolthoff J.P."/>
            <person name="Ohm R.A."/>
            <person name="Otillar R.P."/>
            <person name="Pangilinan J."/>
            <person name="Peng Y."/>
            <person name="Rokas A."/>
            <person name="Rosa C.A."/>
            <person name="Scheuner C."/>
            <person name="Sibirny A.A."/>
            <person name="Slot J.C."/>
            <person name="Stielow J.B."/>
            <person name="Sun H."/>
            <person name="Kurtzman C.P."/>
            <person name="Blackwell M."/>
            <person name="Grigoriev I.V."/>
            <person name="Jeffries T.W."/>
        </authorList>
    </citation>
    <scope>NUCLEOTIDE SEQUENCE [LARGE SCALE GENOMIC DNA]</scope>
    <source>
        <strain evidence="6">NRRL Y-12698</strain>
    </source>
</reference>
<evidence type="ECO:0000256" key="4">
    <source>
        <dbReference type="ARBA" id="ARBA00023002"/>
    </source>
</evidence>
<accession>A0A1E3QM72</accession>